<protein>
    <submittedName>
        <fullName evidence="1">Uncharacterized protein</fullName>
    </submittedName>
</protein>
<gene>
    <name evidence="1" type="primary">26</name>
    <name evidence="1" type="ORF">PBI_FAREWELL_26</name>
</gene>
<organism evidence="1">
    <name type="scientific">Mycobacterium phage Farewell</name>
    <dbReference type="NCBI Taxonomy" id="3158893"/>
    <lineage>
        <taxon>Viruses</taxon>
        <taxon>Duplodnaviria</taxon>
        <taxon>Heunggongvirae</taxon>
        <taxon>Uroviricota</taxon>
        <taxon>Caudoviricetes</taxon>
    </lineage>
</organism>
<name>A0AAU8GL55_9CAUD</name>
<dbReference type="EMBL" id="PP750958">
    <property type="protein sequence ID" value="XCH42744.1"/>
    <property type="molecule type" value="Genomic_DNA"/>
</dbReference>
<reference evidence="1" key="1">
    <citation type="submission" date="2024-04" db="EMBL/GenBank/DDBJ databases">
        <authorList>
            <person name="Adelman N."/>
            <person name="Griciute V."/>
            <person name="Hart J."/>
            <person name="Matonsi M."/>
            <person name="Molloy S.D."/>
            <person name="Viland M.D."/>
            <person name="Lewis C.M."/>
            <person name="Garlena R.A."/>
            <person name="Russell D.A."/>
            <person name="Jacobs-Sera D."/>
            <person name="Hatfull G.F."/>
        </authorList>
    </citation>
    <scope>NUCLEOTIDE SEQUENCE</scope>
</reference>
<evidence type="ECO:0000313" key="1">
    <source>
        <dbReference type="EMBL" id="XCH42744.1"/>
    </source>
</evidence>
<accession>A0AAU8GL55</accession>
<proteinExistence type="predicted"/>
<sequence length="58" mass="6134">MSALDIFTLAGLAAEEFCLAQSEEGFACTEEPGHDGWHRAADGETGQVYDTWPAGDAS</sequence>